<evidence type="ECO:0000256" key="1">
    <source>
        <dbReference type="SAM" id="MobiDB-lite"/>
    </source>
</evidence>
<feature type="region of interest" description="Disordered" evidence="1">
    <location>
        <begin position="208"/>
        <end position="230"/>
    </location>
</feature>
<name>A0A7K2IXF5_9ACTN</name>
<dbReference type="EMBL" id="WWHY01000001">
    <property type="protein sequence ID" value="MYR34670.1"/>
    <property type="molecule type" value="Genomic_DNA"/>
</dbReference>
<organism evidence="2 3">
    <name type="scientific">Nocardiopsis alba</name>
    <dbReference type="NCBI Taxonomy" id="53437"/>
    <lineage>
        <taxon>Bacteria</taxon>
        <taxon>Bacillati</taxon>
        <taxon>Actinomycetota</taxon>
        <taxon>Actinomycetes</taxon>
        <taxon>Streptosporangiales</taxon>
        <taxon>Nocardiopsidaceae</taxon>
        <taxon>Nocardiopsis</taxon>
    </lineage>
</organism>
<accession>A0A7K2IXF5</accession>
<evidence type="ECO:0000313" key="3">
    <source>
        <dbReference type="Proteomes" id="UP000467124"/>
    </source>
</evidence>
<protein>
    <recommendedName>
        <fullName evidence="4">DUF4194 domain-containing protein</fullName>
    </recommendedName>
</protein>
<dbReference type="AlphaFoldDB" id="A0A7K2IXF5"/>
<sequence length="230" mass="25398">MSEDGHPRPYLENLSPDQRARVLDALAAVETYDLPVPEEDFPALSDSGLRAHVEACLKAEGRVLIHHEGLGYTSGYADAVTDALVSEGAGLLDEKERAVLAVILLRCVAMPRSLNREVGRTWFDAVPTTRQALKESQYLNRIVDDVLPRLYERRLIRYVGQGRGGILPGHQFRRLTPAASDRLWDRLNVVCEPDGLMAAHIRQRLGQGLSGTSHDAAADPHPSTYEDTTP</sequence>
<dbReference type="RefSeq" id="WP_161111637.1">
    <property type="nucleotide sequence ID" value="NZ_WWHY01000001.1"/>
</dbReference>
<evidence type="ECO:0008006" key="4">
    <source>
        <dbReference type="Google" id="ProtNLM"/>
    </source>
</evidence>
<dbReference type="Proteomes" id="UP000467124">
    <property type="component" value="Unassembled WGS sequence"/>
</dbReference>
<gene>
    <name evidence="2" type="ORF">GTW20_21065</name>
</gene>
<evidence type="ECO:0000313" key="2">
    <source>
        <dbReference type="EMBL" id="MYR34670.1"/>
    </source>
</evidence>
<reference evidence="2 3" key="1">
    <citation type="journal article" date="2019" name="Nat. Commun.">
        <title>The antimicrobial potential of Streptomyces from insect microbiomes.</title>
        <authorList>
            <person name="Chevrette M.G."/>
            <person name="Carlson C.M."/>
            <person name="Ortega H.E."/>
            <person name="Thomas C."/>
            <person name="Ananiev G.E."/>
            <person name="Barns K.J."/>
            <person name="Book A.J."/>
            <person name="Cagnazzo J."/>
            <person name="Carlos C."/>
            <person name="Flanigan W."/>
            <person name="Grubbs K.J."/>
            <person name="Horn H.A."/>
            <person name="Hoffmann F.M."/>
            <person name="Klassen J.L."/>
            <person name="Knack J.J."/>
            <person name="Lewin G.R."/>
            <person name="McDonald B.R."/>
            <person name="Muller L."/>
            <person name="Melo W.G.P."/>
            <person name="Pinto-Tomas A.A."/>
            <person name="Schmitz A."/>
            <person name="Wendt-Pienkowski E."/>
            <person name="Wildman S."/>
            <person name="Zhao M."/>
            <person name="Zhang F."/>
            <person name="Bugni T.S."/>
            <person name="Andes D.R."/>
            <person name="Pupo M.T."/>
            <person name="Currie C.R."/>
        </authorList>
    </citation>
    <scope>NUCLEOTIDE SEQUENCE [LARGE SCALE GENOMIC DNA]</scope>
    <source>
        <strain evidence="2 3">SID5840</strain>
    </source>
</reference>
<proteinExistence type="predicted"/>
<comment type="caution">
    <text evidence="2">The sequence shown here is derived from an EMBL/GenBank/DDBJ whole genome shotgun (WGS) entry which is preliminary data.</text>
</comment>